<dbReference type="HAMAP" id="MF_00275">
    <property type="entry name" value="KdpA"/>
    <property type="match status" value="1"/>
</dbReference>
<keyword evidence="1 9" id="KW-0813">Transport</keyword>
<dbReference type="NCBIfam" id="TIGR00680">
    <property type="entry name" value="kdpA"/>
    <property type="match status" value="1"/>
</dbReference>
<dbReference type="STRING" id="52689.AKG39_00375"/>
<accession>A0A0L6U4T2</accession>
<feature type="transmembrane region" description="Helical" evidence="9">
    <location>
        <begin position="481"/>
        <end position="506"/>
    </location>
</feature>
<name>A0A0L6U4T2_9FIRM</name>
<keyword evidence="7 9" id="KW-0406">Ion transport</keyword>
<comment type="subunit">
    <text evidence="9">The system is composed of three essential subunits: KdpA, KdpB and KdpC.</text>
</comment>
<reference evidence="11" key="1">
    <citation type="submission" date="2015-07" db="EMBL/GenBank/DDBJ databases">
        <title>Draft genome sequence of Acetobacterium bakii DSM 8293, a potential psychrophilic chemical producer through syngas fermentation.</title>
        <authorList>
            <person name="Song Y."/>
            <person name="Hwang S."/>
            <person name="Cho B.-K."/>
        </authorList>
    </citation>
    <scope>NUCLEOTIDE SEQUENCE [LARGE SCALE GENOMIC DNA]</scope>
    <source>
        <strain evidence="11">DSM 8239</strain>
    </source>
</reference>
<evidence type="ECO:0000256" key="6">
    <source>
        <dbReference type="ARBA" id="ARBA00022989"/>
    </source>
</evidence>
<dbReference type="PANTHER" id="PTHR30607:SF2">
    <property type="entry name" value="POTASSIUM-TRANSPORTING ATPASE POTASSIUM-BINDING SUBUNIT"/>
    <property type="match status" value="1"/>
</dbReference>
<feature type="transmembrane region" description="Helical" evidence="9">
    <location>
        <begin position="527"/>
        <end position="550"/>
    </location>
</feature>
<keyword evidence="4 9" id="KW-0812">Transmembrane</keyword>
<sequence>MTQIVIQDTLFLIILVALSVPLGSYIYKVMAGKAVFLSRVIAPIEGGIYKLMSIADEDEMSPKDYIFAVIVFSIFGLILVFGIQMLQFFLPFNPENFHAPSWDLAFNTAASFVSNTNWQAYSGESSLSYFTQAVGLCVQNFLSAATGIAVLFALIRGFVATKKTTIGNFWKDLIRVLLYVLIPLSLVLALLLVSQGVVQTLSPYGEVVSLESGTVQTIPLGPAASQIAIKQLGTNGGGFFGLNSAFPLENPTALTNFLQLLSILLIPAALCVSFGKAVKDSNQGRAIYAVMLILFVAALAAVTINEYYAGPTFQGVMASGSMEGKEIIHGVGTSALWGTATTAASNGSVNAMHDSFTPLSGMVLMFLMQIGEVVFGGVGSGLYGMIAFVILTVFIAGLMVGRTPEYLGKKIEPFDMKMIALIVLVPPVFTLLGTAFAVLMPQASSWLSNSGAHGFSELLYAFTSMGNNNGSAFGGFSANSIFTNMVGGMIMLMVRFVPMIAVILLAGNLSNKKTVAASDGTLSTSDLLFMGLLIAIIVLIGALSFLPALALGPIADFFTTIK</sequence>
<organism evidence="10 11">
    <name type="scientific">Acetobacterium bakii</name>
    <dbReference type="NCBI Taxonomy" id="52689"/>
    <lineage>
        <taxon>Bacteria</taxon>
        <taxon>Bacillati</taxon>
        <taxon>Bacillota</taxon>
        <taxon>Clostridia</taxon>
        <taxon>Eubacteriales</taxon>
        <taxon>Eubacteriaceae</taxon>
        <taxon>Acetobacterium</taxon>
    </lineage>
</organism>
<dbReference type="GO" id="GO:0030955">
    <property type="term" value="F:potassium ion binding"/>
    <property type="evidence" value="ECO:0007669"/>
    <property type="project" value="UniProtKB-UniRule"/>
</dbReference>
<evidence type="ECO:0000256" key="7">
    <source>
        <dbReference type="ARBA" id="ARBA00023065"/>
    </source>
</evidence>
<comment type="caution">
    <text evidence="10">The sequence shown here is derived from an EMBL/GenBank/DDBJ whole genome shotgun (WGS) entry which is preliminary data.</text>
</comment>
<dbReference type="PANTHER" id="PTHR30607">
    <property type="entry name" value="POTASSIUM-TRANSPORTING ATPASE A CHAIN"/>
    <property type="match status" value="1"/>
</dbReference>
<feature type="transmembrane region" description="Helical" evidence="9">
    <location>
        <begin position="6"/>
        <end position="27"/>
    </location>
</feature>
<dbReference type="OrthoDB" id="9763796at2"/>
<comment type="subcellular location">
    <subcellularLocation>
        <location evidence="9">Cell membrane</location>
        <topology evidence="9">Multi-pass membrane protein</topology>
    </subcellularLocation>
</comment>
<dbReference type="GO" id="GO:0005886">
    <property type="term" value="C:plasma membrane"/>
    <property type="evidence" value="ECO:0007669"/>
    <property type="project" value="UniProtKB-SubCell"/>
</dbReference>
<dbReference type="PIRSF" id="PIRSF001294">
    <property type="entry name" value="K_ATPaseA"/>
    <property type="match status" value="1"/>
</dbReference>
<dbReference type="GO" id="GO:0008556">
    <property type="term" value="F:P-type potassium transmembrane transporter activity"/>
    <property type="evidence" value="ECO:0007669"/>
    <property type="project" value="InterPro"/>
</dbReference>
<keyword evidence="11" id="KW-1185">Reference proteome</keyword>
<comment type="similarity">
    <text evidence="9">Belongs to the KdpA family.</text>
</comment>
<evidence type="ECO:0000256" key="8">
    <source>
        <dbReference type="ARBA" id="ARBA00023136"/>
    </source>
</evidence>
<evidence type="ECO:0000313" key="11">
    <source>
        <dbReference type="Proteomes" id="UP000036873"/>
    </source>
</evidence>
<dbReference type="Pfam" id="PF03814">
    <property type="entry name" value="KdpA"/>
    <property type="match status" value="1"/>
</dbReference>
<evidence type="ECO:0000256" key="9">
    <source>
        <dbReference type="HAMAP-Rule" id="MF_00275"/>
    </source>
</evidence>
<evidence type="ECO:0000256" key="3">
    <source>
        <dbReference type="ARBA" id="ARBA00022538"/>
    </source>
</evidence>
<keyword evidence="5 9" id="KW-0630">Potassium</keyword>
<feature type="transmembrane region" description="Helical" evidence="9">
    <location>
        <begin position="257"/>
        <end position="275"/>
    </location>
</feature>
<evidence type="ECO:0000256" key="2">
    <source>
        <dbReference type="ARBA" id="ARBA00022475"/>
    </source>
</evidence>
<dbReference type="Proteomes" id="UP000036873">
    <property type="component" value="Unassembled WGS sequence"/>
</dbReference>
<keyword evidence="8 9" id="KW-0472">Membrane</keyword>
<feature type="transmembrane region" description="Helical" evidence="9">
    <location>
        <begin position="133"/>
        <end position="155"/>
    </location>
</feature>
<dbReference type="InterPro" id="IPR004623">
    <property type="entry name" value="KdpA"/>
</dbReference>
<keyword evidence="2 9" id="KW-1003">Cell membrane</keyword>
<feature type="transmembrane region" description="Helical" evidence="9">
    <location>
        <begin position="381"/>
        <end position="400"/>
    </location>
</feature>
<feature type="transmembrane region" description="Helical" evidence="9">
    <location>
        <begin position="176"/>
        <end position="198"/>
    </location>
</feature>
<dbReference type="RefSeq" id="WP_050738377.1">
    <property type="nucleotide sequence ID" value="NZ_LGYO01000002.1"/>
</dbReference>
<dbReference type="AlphaFoldDB" id="A0A0L6U4T2"/>
<keyword evidence="6 9" id="KW-1133">Transmembrane helix</keyword>
<feature type="transmembrane region" description="Helical" evidence="9">
    <location>
        <begin position="287"/>
        <end position="307"/>
    </location>
</feature>
<dbReference type="EMBL" id="LGYO01000002">
    <property type="protein sequence ID" value="KNZ43534.1"/>
    <property type="molecule type" value="Genomic_DNA"/>
</dbReference>
<gene>
    <name evidence="9" type="primary">kdpA</name>
    <name evidence="10" type="ORF">AKG39_00375</name>
</gene>
<feature type="transmembrane region" description="Helical" evidence="9">
    <location>
        <begin position="65"/>
        <end position="90"/>
    </location>
</feature>
<evidence type="ECO:0000256" key="5">
    <source>
        <dbReference type="ARBA" id="ARBA00022958"/>
    </source>
</evidence>
<comment type="function">
    <text evidence="9">Part of the high-affinity ATP-driven potassium transport (or Kdp) system, which catalyzes the hydrolysis of ATP coupled with the electrogenic transport of potassium into the cytoplasm. This subunit binds the extracellular potassium ions and delivers the ions to the membrane domain of KdpB through an intramembrane tunnel.</text>
</comment>
<protein>
    <recommendedName>
        <fullName evidence="9">Potassium-transporting ATPase potassium-binding subunit</fullName>
    </recommendedName>
    <alternativeName>
        <fullName evidence="9">ATP phosphohydrolase [potassium-transporting] A chain</fullName>
    </alternativeName>
    <alternativeName>
        <fullName evidence="9">Potassium-binding and translocating subunit A</fullName>
    </alternativeName>
    <alternativeName>
        <fullName evidence="9">Potassium-translocating ATPase A chain</fullName>
    </alternativeName>
</protein>
<feature type="transmembrane region" description="Helical" evidence="9">
    <location>
        <begin position="421"/>
        <end position="440"/>
    </location>
</feature>
<evidence type="ECO:0000256" key="1">
    <source>
        <dbReference type="ARBA" id="ARBA00022448"/>
    </source>
</evidence>
<dbReference type="PATRIC" id="fig|52689.4.peg.829"/>
<keyword evidence="3 9" id="KW-0633">Potassium transport</keyword>
<proteinExistence type="inferred from homology"/>
<evidence type="ECO:0000256" key="4">
    <source>
        <dbReference type="ARBA" id="ARBA00022692"/>
    </source>
</evidence>
<evidence type="ECO:0000313" key="10">
    <source>
        <dbReference type="EMBL" id="KNZ43534.1"/>
    </source>
</evidence>